<feature type="transmembrane region" description="Helical" evidence="1">
    <location>
        <begin position="36"/>
        <end position="56"/>
    </location>
</feature>
<evidence type="ECO:0000313" key="2">
    <source>
        <dbReference type="EMBL" id="MFC0567340.1"/>
    </source>
</evidence>
<reference evidence="2 3" key="1">
    <citation type="submission" date="2024-09" db="EMBL/GenBank/DDBJ databases">
        <authorList>
            <person name="Sun Q."/>
            <person name="Mori K."/>
        </authorList>
    </citation>
    <scope>NUCLEOTIDE SEQUENCE [LARGE SCALE GENOMIC DNA]</scope>
    <source>
        <strain evidence="2 3">TBRC 2205</strain>
    </source>
</reference>
<feature type="transmembrane region" description="Helical" evidence="1">
    <location>
        <begin position="218"/>
        <end position="238"/>
    </location>
</feature>
<accession>A0ABV6P2T0</accession>
<feature type="transmembrane region" description="Helical" evidence="1">
    <location>
        <begin position="76"/>
        <end position="94"/>
    </location>
</feature>
<comment type="caution">
    <text evidence="2">The sequence shown here is derived from an EMBL/GenBank/DDBJ whole genome shotgun (WGS) entry which is preliminary data.</text>
</comment>
<dbReference type="Proteomes" id="UP001589894">
    <property type="component" value="Unassembled WGS sequence"/>
</dbReference>
<evidence type="ECO:0008006" key="4">
    <source>
        <dbReference type="Google" id="ProtNLM"/>
    </source>
</evidence>
<feature type="transmembrane region" description="Helical" evidence="1">
    <location>
        <begin position="193"/>
        <end position="212"/>
    </location>
</feature>
<gene>
    <name evidence="2" type="ORF">ACFFHU_24770</name>
</gene>
<organism evidence="2 3">
    <name type="scientific">Plantactinospora siamensis</name>
    <dbReference type="NCBI Taxonomy" id="555372"/>
    <lineage>
        <taxon>Bacteria</taxon>
        <taxon>Bacillati</taxon>
        <taxon>Actinomycetota</taxon>
        <taxon>Actinomycetes</taxon>
        <taxon>Micromonosporales</taxon>
        <taxon>Micromonosporaceae</taxon>
        <taxon>Plantactinospora</taxon>
    </lineage>
</organism>
<dbReference type="RefSeq" id="WP_377342637.1">
    <property type="nucleotide sequence ID" value="NZ_JBHLUE010000021.1"/>
</dbReference>
<proteinExistence type="predicted"/>
<feature type="transmembrane region" description="Helical" evidence="1">
    <location>
        <begin position="153"/>
        <end position="173"/>
    </location>
</feature>
<evidence type="ECO:0000256" key="1">
    <source>
        <dbReference type="SAM" id="Phobius"/>
    </source>
</evidence>
<keyword evidence="1" id="KW-0812">Transmembrane</keyword>
<protein>
    <recommendedName>
        <fullName evidence="4">DUF998 domain-containing protein</fullName>
    </recommendedName>
</protein>
<keyword evidence="1" id="KW-1133">Transmembrane helix</keyword>
<evidence type="ECO:0000313" key="3">
    <source>
        <dbReference type="Proteomes" id="UP001589894"/>
    </source>
</evidence>
<sequence>MRVPTMDTVPRPRDLADRDDPAVLYAKSYLLIRTSVGLIGILLPVVLIVGEAYFLRGGVHVRGSLSAYYFTPMRDIFVASLSVTGFLLVTYLAGQPRTWDFWLSLLAGIAVIGVVFFPTSRPELTAGAARCGTVPEPAGCSPIQQSLGETPTATVHFCCAAVFMLSIAVLAFLFAYREQNRNASPGMARVQKLCGWLIIAAVAWVGLGRLLHADVWELTPLYLGEVVSVAAFGVSWLLTGRDLLRGLLPGRRAAPPAAADRIQPEPAH</sequence>
<feature type="transmembrane region" description="Helical" evidence="1">
    <location>
        <begin position="101"/>
        <end position="119"/>
    </location>
</feature>
<keyword evidence="1" id="KW-0472">Membrane</keyword>
<keyword evidence="3" id="KW-1185">Reference proteome</keyword>
<name>A0ABV6P2T0_9ACTN</name>
<dbReference type="EMBL" id="JBHLUE010000021">
    <property type="protein sequence ID" value="MFC0567340.1"/>
    <property type="molecule type" value="Genomic_DNA"/>
</dbReference>